<sequence>LPFIYSRTVAEFQLMRNYEPASGDGCPASCSGNVFCRKWTGLAAGFGKYLGKVVRTVVGIGDPGGSSCGLATATAGNDANYKITVDNGNMHWFKSEGCTWEEGAFPRDTRCVNKNSMAQELGEKITWEIEGSPDSDFKQLAVVSGVLVFFFVIKKSTAQNQSISIKFTTTNDQKGMFQTIFNPCSFDTNRDDNPPEFEHQFRLRIAYHEAAHAVVSWHLPDDLRMTIVRTKQYYGKIEYHDSSSPFYLKNVRLARMTSMLAGRAVEQEYFNSPSDGSAKDIEIVNDMAREYVLHYGFEPELGFISYKNVRSESSNALMEETMRNITKRCFQHACELVKTHIDVIHNVRPRLYKLLGVRPVETASEGLKKNSSKTGRSINKAASTLYLIFWLLFAMMLIQPTFGKSIISKSSIYWPCECSQQYLINECFTKNNKNLDSKTNYALSIYSAHLNSTISFAELLRWKCTVESTRKANN</sequence>
<reference evidence="3" key="1">
    <citation type="submission" date="2022-11" db="UniProtKB">
        <authorList>
            <consortium name="WormBaseParasite"/>
        </authorList>
    </citation>
    <scope>IDENTIFICATION</scope>
</reference>
<dbReference type="Pfam" id="PF01434">
    <property type="entry name" value="Peptidase_M41"/>
    <property type="match status" value="1"/>
</dbReference>
<evidence type="ECO:0000313" key="3">
    <source>
        <dbReference type="WBParaSite" id="scf7180000417603.g1485"/>
    </source>
</evidence>
<dbReference type="SUPFAM" id="SSF140990">
    <property type="entry name" value="FtsH protease domain-like"/>
    <property type="match status" value="1"/>
</dbReference>
<dbReference type="Gene3D" id="1.20.58.760">
    <property type="entry name" value="Peptidase M41"/>
    <property type="match status" value="1"/>
</dbReference>
<dbReference type="InterPro" id="IPR000642">
    <property type="entry name" value="Peptidase_M41"/>
</dbReference>
<proteinExistence type="predicted"/>
<organism evidence="2 3">
    <name type="scientific">Meloidogyne floridensis</name>
    <dbReference type="NCBI Taxonomy" id="298350"/>
    <lineage>
        <taxon>Eukaryota</taxon>
        <taxon>Metazoa</taxon>
        <taxon>Ecdysozoa</taxon>
        <taxon>Nematoda</taxon>
        <taxon>Chromadorea</taxon>
        <taxon>Rhabditida</taxon>
        <taxon>Tylenchina</taxon>
        <taxon>Tylenchomorpha</taxon>
        <taxon>Tylenchoidea</taxon>
        <taxon>Meloidogynidae</taxon>
        <taxon>Meloidogyninae</taxon>
        <taxon>Meloidogyne</taxon>
    </lineage>
</organism>
<evidence type="ECO:0000259" key="1">
    <source>
        <dbReference type="Pfam" id="PF01434"/>
    </source>
</evidence>
<evidence type="ECO:0000313" key="2">
    <source>
        <dbReference type="Proteomes" id="UP000887560"/>
    </source>
</evidence>
<keyword evidence="2" id="KW-1185">Reference proteome</keyword>
<name>A0A915NE54_9BILA</name>
<protein>
    <submittedName>
        <fullName evidence="3">Peptidase M41 domain-containing protein</fullName>
    </submittedName>
</protein>
<dbReference type="InterPro" id="IPR037219">
    <property type="entry name" value="Peptidase_M41-like"/>
</dbReference>
<dbReference type="GO" id="GO:0004222">
    <property type="term" value="F:metalloendopeptidase activity"/>
    <property type="evidence" value="ECO:0007669"/>
    <property type="project" value="InterPro"/>
</dbReference>
<dbReference type="GO" id="GO:0004176">
    <property type="term" value="F:ATP-dependent peptidase activity"/>
    <property type="evidence" value="ECO:0007669"/>
    <property type="project" value="InterPro"/>
</dbReference>
<accession>A0A915NE54</accession>
<dbReference type="WBParaSite" id="scf7180000417603.g1485">
    <property type="protein sequence ID" value="scf7180000417603.g1485"/>
    <property type="gene ID" value="scf7180000417603.g1485"/>
</dbReference>
<dbReference type="AlphaFoldDB" id="A0A915NE54"/>
<dbReference type="PANTHER" id="PTHR23076">
    <property type="entry name" value="METALLOPROTEASE M41 FTSH"/>
    <property type="match status" value="1"/>
</dbReference>
<dbReference type="GO" id="GO:0006508">
    <property type="term" value="P:proteolysis"/>
    <property type="evidence" value="ECO:0007669"/>
    <property type="project" value="InterPro"/>
</dbReference>
<feature type="domain" description="Peptidase M41" evidence="1">
    <location>
        <begin position="200"/>
        <end position="350"/>
    </location>
</feature>
<dbReference type="Proteomes" id="UP000887560">
    <property type="component" value="Unplaced"/>
</dbReference>
<dbReference type="GO" id="GO:0005524">
    <property type="term" value="F:ATP binding"/>
    <property type="evidence" value="ECO:0007669"/>
    <property type="project" value="InterPro"/>
</dbReference>
<dbReference type="PANTHER" id="PTHR23076:SF97">
    <property type="entry name" value="ATP-DEPENDENT ZINC METALLOPROTEASE YME1L1"/>
    <property type="match status" value="1"/>
</dbReference>